<gene>
    <name evidence="1" type="ORF">BST83_14715</name>
</gene>
<evidence type="ECO:0008006" key="3">
    <source>
        <dbReference type="Google" id="ProtNLM"/>
    </source>
</evidence>
<dbReference type="InterPro" id="IPR011250">
    <property type="entry name" value="OMP/PagP_B-barrel"/>
</dbReference>
<protein>
    <recommendedName>
        <fullName evidence="3">Outer membrane protein beta-barrel domain-containing protein</fullName>
    </recommendedName>
</protein>
<evidence type="ECO:0000313" key="2">
    <source>
        <dbReference type="Proteomes" id="UP000239522"/>
    </source>
</evidence>
<reference evidence="1 2" key="1">
    <citation type="submission" date="2016-11" db="EMBL/GenBank/DDBJ databases">
        <title>Trade-off between light-utilization and light-protection in marine flavobacteria.</title>
        <authorList>
            <person name="Kumagai Y."/>
        </authorList>
    </citation>
    <scope>NUCLEOTIDE SEQUENCE [LARGE SCALE GENOMIC DNA]</scope>
    <source>
        <strain evidence="1 2">ATCC 700397</strain>
    </source>
</reference>
<comment type="caution">
    <text evidence="1">The sequence shown here is derived from an EMBL/GenBank/DDBJ whole genome shotgun (WGS) entry which is preliminary data.</text>
</comment>
<dbReference type="Gene3D" id="2.40.160.20">
    <property type="match status" value="1"/>
</dbReference>
<sequence length="164" mass="18729">MKAQNSENKWTFGLSAASALYFEQDGKKVGGTFINQTPRVSISRYLFNNLTMDASFSTSVLDTQEYTSLDGTMRYDFGASYENVVPYVLLGGSFITADQLTPTLNFGVGNTFWFSPSYGVNFQLMYKFSEARFTTQFSHFYSSIGLVYSFKPRNMSMRLWDRKH</sequence>
<evidence type="ECO:0000313" key="1">
    <source>
        <dbReference type="EMBL" id="PQB08243.1"/>
    </source>
</evidence>
<dbReference type="SUPFAM" id="SSF56925">
    <property type="entry name" value="OMPA-like"/>
    <property type="match status" value="1"/>
</dbReference>
<proteinExistence type="predicted"/>
<accession>A0A2S7L0H5</accession>
<dbReference type="AlphaFoldDB" id="A0A2S7L0H5"/>
<dbReference type="EMBL" id="MQUA01000013">
    <property type="protein sequence ID" value="PQB08243.1"/>
    <property type="molecule type" value="Genomic_DNA"/>
</dbReference>
<keyword evidence="2" id="KW-1185">Reference proteome</keyword>
<dbReference type="Proteomes" id="UP000239522">
    <property type="component" value="Unassembled WGS sequence"/>
</dbReference>
<name>A0A2S7L0H5_9FLAO</name>
<organism evidence="1 2">
    <name type="scientific">Polaribacter filamentus</name>
    <dbReference type="NCBI Taxonomy" id="53483"/>
    <lineage>
        <taxon>Bacteria</taxon>
        <taxon>Pseudomonadati</taxon>
        <taxon>Bacteroidota</taxon>
        <taxon>Flavobacteriia</taxon>
        <taxon>Flavobacteriales</taxon>
        <taxon>Flavobacteriaceae</taxon>
    </lineage>
</organism>